<proteinExistence type="inferred from homology"/>
<dbReference type="RefSeq" id="WP_027875876.1">
    <property type="nucleotide sequence ID" value="NZ_CP023173.1"/>
</dbReference>
<dbReference type="Gene3D" id="3.20.20.380">
    <property type="entry name" value="Copper homeostasis (CutC) domain"/>
    <property type="match status" value="1"/>
</dbReference>
<dbReference type="PANTHER" id="PTHR12598">
    <property type="entry name" value="COPPER HOMEOSTASIS PROTEIN CUTC"/>
    <property type="match status" value="1"/>
</dbReference>
<organism evidence="3 4">
    <name type="scientific">Mesoplasma chauliocola</name>
    <dbReference type="NCBI Taxonomy" id="216427"/>
    <lineage>
        <taxon>Bacteria</taxon>
        <taxon>Bacillati</taxon>
        <taxon>Mycoplasmatota</taxon>
        <taxon>Mollicutes</taxon>
        <taxon>Entomoplasmatales</taxon>
        <taxon>Entomoplasmataceae</taxon>
        <taxon>Mesoplasma</taxon>
    </lineage>
</organism>
<evidence type="ECO:0000313" key="3">
    <source>
        <dbReference type="EMBL" id="ASZ09441.1"/>
    </source>
</evidence>
<evidence type="ECO:0000313" key="4">
    <source>
        <dbReference type="Proteomes" id="UP000232229"/>
    </source>
</evidence>
<dbReference type="AlphaFoldDB" id="A0A249SPN9"/>
<dbReference type="Pfam" id="PF03932">
    <property type="entry name" value="CutC"/>
    <property type="match status" value="1"/>
</dbReference>
<dbReference type="EMBL" id="CP023173">
    <property type="protein sequence ID" value="ASZ09441.1"/>
    <property type="molecule type" value="Genomic_DNA"/>
</dbReference>
<accession>A0A249SPN9</accession>
<gene>
    <name evidence="3" type="ORF">CK556_03760</name>
</gene>
<dbReference type="KEGG" id="mchc:CK556_03760"/>
<dbReference type="InterPro" id="IPR036822">
    <property type="entry name" value="CutC-like_dom_sf"/>
</dbReference>
<dbReference type="Proteomes" id="UP000232229">
    <property type="component" value="Chromosome"/>
</dbReference>
<keyword evidence="4" id="KW-1185">Reference proteome</keyword>
<dbReference type="PANTHER" id="PTHR12598:SF0">
    <property type="entry name" value="COPPER HOMEOSTASIS PROTEIN CUTC HOMOLOG"/>
    <property type="match status" value="1"/>
</dbReference>
<name>A0A249SPN9_9MOLU</name>
<dbReference type="STRING" id="1336232.GCA_000518825_00841"/>
<dbReference type="SUPFAM" id="SSF110395">
    <property type="entry name" value="CutC-like"/>
    <property type="match status" value="1"/>
</dbReference>
<sequence length="226" mass="25668">MKDKLLEVIAANINDIKIINESNADRIEFCKELKKGGFTPEYDDIKKACEISKLPINVMVRNTDRDFCYTEEEFKWMLSDIEFINSVKPNAIVIGILKEDKSIDIERMKIVKEKLDSKIKITFHKAFDEVLDKIEGLKILKELGVSTILTSGGANILENLKLLNELSNLSDIEILAGGGINSNNIDLVKQSVESIHVGTLARVKNSWDFECDLNVINEIKERIKRK</sequence>
<protein>
    <recommendedName>
        <fullName evidence="2">Copper homeostasis protein cutC homolog</fullName>
    </recommendedName>
</protein>
<dbReference type="GO" id="GO:0005507">
    <property type="term" value="F:copper ion binding"/>
    <property type="evidence" value="ECO:0007669"/>
    <property type="project" value="TreeGrafter"/>
</dbReference>
<dbReference type="InterPro" id="IPR005627">
    <property type="entry name" value="CutC-like"/>
</dbReference>
<reference evidence="3 4" key="1">
    <citation type="submission" date="2017-08" db="EMBL/GenBank/DDBJ databases">
        <title>Complete Genome Sequence of Mesoplasma chauliocola.</title>
        <authorList>
            <person name="Knight T.F.Jr."/>
            <person name="Citino T."/>
        </authorList>
    </citation>
    <scope>NUCLEOTIDE SEQUENCE [LARGE SCALE GENOMIC DNA]</scope>
    <source>
        <strain evidence="3 4">CHPA-2</strain>
    </source>
</reference>
<evidence type="ECO:0000256" key="1">
    <source>
        <dbReference type="ARBA" id="ARBA00007768"/>
    </source>
</evidence>
<comment type="similarity">
    <text evidence="1">Belongs to the CutC family.</text>
</comment>
<evidence type="ECO:0000256" key="2">
    <source>
        <dbReference type="ARBA" id="ARBA00019014"/>
    </source>
</evidence>